<proteinExistence type="predicted"/>
<feature type="compositionally biased region" description="Polar residues" evidence="1">
    <location>
        <begin position="59"/>
        <end position="75"/>
    </location>
</feature>
<protein>
    <recommendedName>
        <fullName evidence="2">RNA-polymerase II-associated protein 3-like C-terminal domain-containing protein</fullName>
    </recommendedName>
</protein>
<feature type="domain" description="RNA-polymerase II-associated protein 3-like C-terminal" evidence="2">
    <location>
        <begin position="160"/>
        <end position="248"/>
    </location>
</feature>
<dbReference type="InterPro" id="IPR025986">
    <property type="entry name" value="RPAP3-like_C"/>
</dbReference>
<organism evidence="3 4">
    <name type="scientific">Quercus lobata</name>
    <name type="common">Valley oak</name>
    <dbReference type="NCBI Taxonomy" id="97700"/>
    <lineage>
        <taxon>Eukaryota</taxon>
        <taxon>Viridiplantae</taxon>
        <taxon>Streptophyta</taxon>
        <taxon>Embryophyta</taxon>
        <taxon>Tracheophyta</taxon>
        <taxon>Spermatophyta</taxon>
        <taxon>Magnoliopsida</taxon>
        <taxon>eudicotyledons</taxon>
        <taxon>Gunneridae</taxon>
        <taxon>Pentapetalae</taxon>
        <taxon>rosids</taxon>
        <taxon>fabids</taxon>
        <taxon>Fagales</taxon>
        <taxon>Fagaceae</taxon>
        <taxon>Quercus</taxon>
    </lineage>
</organism>
<feature type="region of interest" description="Disordered" evidence="1">
    <location>
        <begin position="57"/>
        <end position="85"/>
    </location>
</feature>
<dbReference type="EnsemblPlants" id="QL03p013877:mrna">
    <property type="protein sequence ID" value="QL03p013877:mrna"/>
    <property type="gene ID" value="QL03p013877"/>
</dbReference>
<reference evidence="3" key="2">
    <citation type="submission" date="2021-01" db="UniProtKB">
        <authorList>
            <consortium name="EnsemblPlants"/>
        </authorList>
    </citation>
    <scope>IDENTIFICATION</scope>
</reference>
<dbReference type="PANTHER" id="PTHR47329:SF1">
    <property type="entry name" value="OS05G0129900 PROTEIN"/>
    <property type="match status" value="1"/>
</dbReference>
<sequence length="282" mass="31882">MHDSPLCGWKVFQNKIKSGYRFLYEAEACSFPYSWNLFPIRSFDRFCNLEILQKVSGPPRSSGQGMQKVVSSGSKDNVERFSGSASVSVEERDNKSVNSVTRIEEQEVDGSRLVAIQSSKVKSIKKNHRTGKQELMKSVQELASQAATRAKAEAAKNITPPKSAYQFDASLRRLSNDRALQARLLKAVSPTALSQIQKCFVCFPTMLNALVLYTFGSEEMDLAIKYVENLTNASRFDLLIMCLSSTDRDDNKIWDEVFCSEATPIEYAEMLDKFRSRYCLNR</sequence>
<name>A0A7N2L5I6_QUELO</name>
<evidence type="ECO:0000256" key="1">
    <source>
        <dbReference type="SAM" id="MobiDB-lite"/>
    </source>
</evidence>
<evidence type="ECO:0000313" key="4">
    <source>
        <dbReference type="Proteomes" id="UP000594261"/>
    </source>
</evidence>
<dbReference type="Gramene" id="QL03p013877:mrna">
    <property type="protein sequence ID" value="QL03p013877:mrna"/>
    <property type="gene ID" value="QL03p013877"/>
</dbReference>
<dbReference type="PANTHER" id="PTHR47329">
    <property type="entry name" value="OS05G0129900 PROTEIN"/>
    <property type="match status" value="1"/>
</dbReference>
<dbReference type="AlphaFoldDB" id="A0A7N2L5I6"/>
<accession>A0A7N2L5I6</accession>
<dbReference type="Pfam" id="PF13877">
    <property type="entry name" value="RPAP3_C"/>
    <property type="match status" value="1"/>
</dbReference>
<evidence type="ECO:0000259" key="2">
    <source>
        <dbReference type="Pfam" id="PF13877"/>
    </source>
</evidence>
<dbReference type="EMBL" id="LRBV02000003">
    <property type="status" value="NOT_ANNOTATED_CDS"/>
    <property type="molecule type" value="Genomic_DNA"/>
</dbReference>
<keyword evidence="4" id="KW-1185">Reference proteome</keyword>
<evidence type="ECO:0000313" key="3">
    <source>
        <dbReference type="EnsemblPlants" id="QL03p013877:mrna"/>
    </source>
</evidence>
<dbReference type="InParanoid" id="A0A7N2L5I6"/>
<reference evidence="3 4" key="1">
    <citation type="journal article" date="2016" name="G3 (Bethesda)">
        <title>First Draft Assembly and Annotation of the Genome of a California Endemic Oak Quercus lobata Nee (Fagaceae).</title>
        <authorList>
            <person name="Sork V.L."/>
            <person name="Fitz-Gibbon S.T."/>
            <person name="Puiu D."/>
            <person name="Crepeau M."/>
            <person name="Gugger P.F."/>
            <person name="Sherman R."/>
            <person name="Stevens K."/>
            <person name="Langley C.H."/>
            <person name="Pellegrini M."/>
            <person name="Salzberg S.L."/>
        </authorList>
    </citation>
    <scope>NUCLEOTIDE SEQUENCE [LARGE SCALE GENOMIC DNA]</scope>
    <source>
        <strain evidence="3 4">cv. SW786</strain>
    </source>
</reference>
<dbReference type="Proteomes" id="UP000594261">
    <property type="component" value="Chromosome 3"/>
</dbReference>